<evidence type="ECO:0000313" key="9">
    <source>
        <dbReference type="EMBL" id="MCS0635688.1"/>
    </source>
</evidence>
<dbReference type="Gene3D" id="1.10.1740.10">
    <property type="match status" value="1"/>
</dbReference>
<accession>A0ABT2CE48</accession>
<dbReference type="Pfam" id="PF08281">
    <property type="entry name" value="Sigma70_r4_2"/>
    <property type="match status" value="1"/>
</dbReference>
<feature type="domain" description="RNA polymerase sigma-70 region 2" evidence="7">
    <location>
        <begin position="65"/>
        <end position="129"/>
    </location>
</feature>
<evidence type="ECO:0000259" key="7">
    <source>
        <dbReference type="Pfam" id="PF04542"/>
    </source>
</evidence>
<evidence type="ECO:0000256" key="3">
    <source>
        <dbReference type="ARBA" id="ARBA00023082"/>
    </source>
</evidence>
<protein>
    <submittedName>
        <fullName evidence="9">Sigma-70 family RNA polymerase sigma factor</fullName>
    </submittedName>
</protein>
<dbReference type="Pfam" id="PF04542">
    <property type="entry name" value="Sigma70_r2"/>
    <property type="match status" value="1"/>
</dbReference>
<sequence>MRNRPAPAPTPAGTAEPTEPTEPTGAAGTMRNAGARAPGSDRAGRAGSEGEPDGTMTAAEFDAAFTAVMPRLRRRLLAMTGDPYDADDLVQETYLRLARRARASTLAHQRHAYAYTCAAALNLLRDQWARPARREQCTDRLPERGWDGGFAAREAEVTVLGLLRKLSPKEASAVFLVDIEGLTHDGAGERLGAHRGTVQRNRMRGLAKLRAVLAGDARTAAPAGDARTAVRAMEGRPGGRRLA</sequence>
<evidence type="ECO:0000256" key="4">
    <source>
        <dbReference type="ARBA" id="ARBA00023125"/>
    </source>
</evidence>
<dbReference type="InterPro" id="IPR007627">
    <property type="entry name" value="RNA_pol_sigma70_r2"/>
</dbReference>
<dbReference type="InterPro" id="IPR013249">
    <property type="entry name" value="RNA_pol_sigma70_r4_t2"/>
</dbReference>
<dbReference type="Proteomes" id="UP001431313">
    <property type="component" value="Unassembled WGS sequence"/>
</dbReference>
<dbReference type="SUPFAM" id="SSF88946">
    <property type="entry name" value="Sigma2 domain of RNA polymerase sigma factors"/>
    <property type="match status" value="1"/>
</dbReference>
<keyword evidence="5" id="KW-0804">Transcription</keyword>
<feature type="domain" description="RNA polymerase sigma factor 70 region 4 type 2" evidence="8">
    <location>
        <begin position="160"/>
        <end position="209"/>
    </location>
</feature>
<dbReference type="NCBIfam" id="TIGR02937">
    <property type="entry name" value="sigma70-ECF"/>
    <property type="match status" value="1"/>
</dbReference>
<gene>
    <name evidence="9" type="ORF">NX801_08425</name>
</gene>
<dbReference type="InterPro" id="IPR013325">
    <property type="entry name" value="RNA_pol_sigma_r2"/>
</dbReference>
<organism evidence="9 10">
    <name type="scientific">Streptomyces pyxinae</name>
    <dbReference type="NCBI Taxonomy" id="2970734"/>
    <lineage>
        <taxon>Bacteria</taxon>
        <taxon>Bacillati</taxon>
        <taxon>Actinomycetota</taxon>
        <taxon>Actinomycetes</taxon>
        <taxon>Kitasatosporales</taxon>
        <taxon>Streptomycetaceae</taxon>
        <taxon>Streptomyces</taxon>
    </lineage>
</organism>
<dbReference type="InterPro" id="IPR039425">
    <property type="entry name" value="RNA_pol_sigma-70-like"/>
</dbReference>
<dbReference type="SUPFAM" id="SSF88659">
    <property type="entry name" value="Sigma3 and sigma4 domains of RNA polymerase sigma factors"/>
    <property type="match status" value="1"/>
</dbReference>
<dbReference type="EMBL" id="JANUGQ010000005">
    <property type="protein sequence ID" value="MCS0635688.1"/>
    <property type="molecule type" value="Genomic_DNA"/>
</dbReference>
<evidence type="ECO:0000256" key="6">
    <source>
        <dbReference type="SAM" id="MobiDB-lite"/>
    </source>
</evidence>
<proteinExistence type="inferred from homology"/>
<evidence type="ECO:0000259" key="8">
    <source>
        <dbReference type="Pfam" id="PF08281"/>
    </source>
</evidence>
<dbReference type="Gene3D" id="1.10.10.10">
    <property type="entry name" value="Winged helix-like DNA-binding domain superfamily/Winged helix DNA-binding domain"/>
    <property type="match status" value="1"/>
</dbReference>
<keyword evidence="4" id="KW-0238">DNA-binding</keyword>
<evidence type="ECO:0000256" key="5">
    <source>
        <dbReference type="ARBA" id="ARBA00023163"/>
    </source>
</evidence>
<keyword evidence="2" id="KW-0805">Transcription regulation</keyword>
<dbReference type="RefSeq" id="WP_258786731.1">
    <property type="nucleotide sequence ID" value="NZ_JANUGQ010000005.1"/>
</dbReference>
<dbReference type="InterPro" id="IPR014284">
    <property type="entry name" value="RNA_pol_sigma-70_dom"/>
</dbReference>
<dbReference type="InterPro" id="IPR036388">
    <property type="entry name" value="WH-like_DNA-bd_sf"/>
</dbReference>
<reference evidence="9" key="1">
    <citation type="submission" date="2022-08" db="EMBL/GenBank/DDBJ databases">
        <authorList>
            <person name="Somphong A."/>
            <person name="Phongsopitanun W."/>
        </authorList>
    </citation>
    <scope>NUCLEOTIDE SEQUENCE</scope>
    <source>
        <strain evidence="9">LP05-1</strain>
    </source>
</reference>
<feature type="region of interest" description="Disordered" evidence="6">
    <location>
        <begin position="1"/>
        <end position="55"/>
    </location>
</feature>
<keyword evidence="3" id="KW-0731">Sigma factor</keyword>
<dbReference type="PANTHER" id="PTHR43133">
    <property type="entry name" value="RNA POLYMERASE ECF-TYPE SIGMA FACTO"/>
    <property type="match status" value="1"/>
</dbReference>
<comment type="caution">
    <text evidence="9">The sequence shown here is derived from an EMBL/GenBank/DDBJ whole genome shotgun (WGS) entry which is preliminary data.</text>
</comment>
<feature type="compositionally biased region" description="Low complexity" evidence="6">
    <location>
        <begin position="11"/>
        <end position="29"/>
    </location>
</feature>
<feature type="compositionally biased region" description="Pro residues" evidence="6">
    <location>
        <begin position="1"/>
        <end position="10"/>
    </location>
</feature>
<evidence type="ECO:0000256" key="2">
    <source>
        <dbReference type="ARBA" id="ARBA00023015"/>
    </source>
</evidence>
<evidence type="ECO:0000313" key="10">
    <source>
        <dbReference type="Proteomes" id="UP001431313"/>
    </source>
</evidence>
<evidence type="ECO:0000256" key="1">
    <source>
        <dbReference type="ARBA" id="ARBA00010641"/>
    </source>
</evidence>
<dbReference type="InterPro" id="IPR013324">
    <property type="entry name" value="RNA_pol_sigma_r3/r4-like"/>
</dbReference>
<keyword evidence="10" id="KW-1185">Reference proteome</keyword>
<dbReference type="PANTHER" id="PTHR43133:SF8">
    <property type="entry name" value="RNA POLYMERASE SIGMA FACTOR HI_1459-RELATED"/>
    <property type="match status" value="1"/>
</dbReference>
<comment type="similarity">
    <text evidence="1">Belongs to the sigma-70 factor family. ECF subfamily.</text>
</comment>
<name>A0ABT2CE48_9ACTN</name>